<comment type="caution">
    <text evidence="1">The sequence shown here is derived from an EMBL/GenBank/DDBJ whole genome shotgun (WGS) entry which is preliminary data.</text>
</comment>
<dbReference type="EMBL" id="SRYB01000006">
    <property type="protein sequence ID" value="TGY79535.1"/>
    <property type="molecule type" value="Genomic_DNA"/>
</dbReference>
<reference evidence="1" key="1">
    <citation type="submission" date="2019-04" db="EMBL/GenBank/DDBJ databases">
        <title>Microbes associate with the intestines of laboratory mice.</title>
        <authorList>
            <person name="Navarre W."/>
            <person name="Wong E."/>
            <person name="Huang K."/>
            <person name="Tropini C."/>
            <person name="Ng K."/>
            <person name="Yu B."/>
        </authorList>
    </citation>
    <scope>NUCLEOTIDE SEQUENCE</scope>
    <source>
        <strain evidence="1">NM04_E33</strain>
    </source>
</reference>
<protein>
    <submittedName>
        <fullName evidence="1">Uncharacterized protein</fullName>
    </submittedName>
</protein>
<dbReference type="Proteomes" id="UP000306319">
    <property type="component" value="Unassembled WGS sequence"/>
</dbReference>
<proteinExistence type="predicted"/>
<name>A0AC61RIS2_9BACT</name>
<evidence type="ECO:0000313" key="1">
    <source>
        <dbReference type="EMBL" id="TGY79535.1"/>
    </source>
</evidence>
<gene>
    <name evidence="1" type="ORF">E5331_05850</name>
</gene>
<accession>A0AC61RIS2</accession>
<keyword evidence="2" id="KW-1185">Reference proteome</keyword>
<sequence length="673" mass="77025">MNPRKFILPVAALMMAGCASDRFDNPEPEHDVMPTLSITIGLEGASRAADGTDAGTFQSGEGLENYIDIPNDNYRIYFFTADKTGEQDKDNTYIATFKPMTRPLFSSTESNGSAINYTYSLLGEAPAGLPLKFKIVVLANWPKYPEVAAEVTTGEYQLVKEKTTISDICNHAYAQFDKITSLDDGTWLSIEHKQLMPFYGVRSYDLTDYVDPSDIKDGKIHGNIRIDLSKNNATKPTPLPLLRAMAKVEVILDNPVADFDTVIIDKVNYKGFCAPDALQHSDYFHDYDWDKDFIHKLHLPDRKDDYDYISIPMRRTKGTDGKYTKRWIAYVPEYRNISDEQNNISEYDVTFISVKLKKPEGFSQDGEQEWEMAQKERNIYFSTNGSEAANKNDAQAEKDKPGRYNIERNNIYRFTITGMTASMDCRVDVQPYASVSLSYDLGLMRDERGDLMVLPDKELYPNNEGNLPDFFLDYMKDKEWPKDKDGNKLKTEKNDYYAIVLGNDGDIKNAEIWLKDAQGCKILTNYAEKDDNSENCSTREVTDYSGLTSITYHKDKYNDRRLQHNHDHSSVVIDPEGRMIFKQGDNTNRLLVESWDEESKTFWYEKSRKEIKKITEEQIRKELGKEPTTEDKRLIGQDVIVLTYQKADHTGKNCSGIDSVSKFIEKDTTQPSE</sequence>
<organism evidence="1 2">
    <name type="scientific">Lepagella muris</name>
    <dbReference type="NCBI Taxonomy" id="3032870"/>
    <lineage>
        <taxon>Bacteria</taxon>
        <taxon>Pseudomonadati</taxon>
        <taxon>Bacteroidota</taxon>
        <taxon>Bacteroidia</taxon>
        <taxon>Bacteroidales</taxon>
        <taxon>Muribaculaceae</taxon>
        <taxon>Lepagella</taxon>
    </lineage>
</organism>
<evidence type="ECO:0000313" key="2">
    <source>
        <dbReference type="Proteomes" id="UP000306319"/>
    </source>
</evidence>